<dbReference type="PANTHER" id="PTHR30032:SF4">
    <property type="entry name" value="AMIDASE ENHANCER"/>
    <property type="match status" value="1"/>
</dbReference>
<dbReference type="GO" id="GO:0030288">
    <property type="term" value="C:outer membrane-bounded periplasmic space"/>
    <property type="evidence" value="ECO:0007669"/>
    <property type="project" value="TreeGrafter"/>
</dbReference>
<evidence type="ECO:0000259" key="1">
    <source>
        <dbReference type="Pfam" id="PF08486"/>
    </source>
</evidence>
<evidence type="ECO:0000313" key="2">
    <source>
        <dbReference type="EMBL" id="CAA9589181.1"/>
    </source>
</evidence>
<dbReference type="AlphaFoldDB" id="A0A6J4VZ23"/>
<dbReference type="InterPro" id="IPR013486">
    <property type="entry name" value="SpoIID/LytB"/>
</dbReference>
<reference evidence="2" key="1">
    <citation type="submission" date="2020-02" db="EMBL/GenBank/DDBJ databases">
        <authorList>
            <person name="Meier V. D."/>
        </authorList>
    </citation>
    <scope>NUCLEOTIDE SEQUENCE</scope>
    <source>
        <strain evidence="2">AVDCRST_MAG81</strain>
    </source>
</reference>
<organism evidence="2">
    <name type="scientific">uncultured Synechococcales cyanobacterium</name>
    <dbReference type="NCBI Taxonomy" id="1936017"/>
    <lineage>
        <taxon>Bacteria</taxon>
        <taxon>Bacillati</taxon>
        <taxon>Cyanobacteriota</taxon>
        <taxon>Cyanophyceae</taxon>
        <taxon>Synechococcales</taxon>
        <taxon>environmental samples</taxon>
    </lineage>
</organism>
<dbReference type="InterPro" id="IPR013693">
    <property type="entry name" value="SpoIID/LytB_N"/>
</dbReference>
<dbReference type="EMBL" id="CADCWO010000238">
    <property type="protein sequence ID" value="CAA9589181.1"/>
    <property type="molecule type" value="Genomic_DNA"/>
</dbReference>
<sequence>MIYTLLLKARPQLKGWHWQVSALIWLALVSPAKALELRVAITEGASQVKVGSSTQAQIQDSAGQTLGTMAAMNGFYARSTGQGITVAHQQASQIWIEPTAAGLVYIGDRWYRGRTKLVKTGQGLTVINYVDLEDYLASVIGREMYSNWPQEALKAQAVASRSYALHQRQQRGNKVFDVGDTTAWQVYDGIAGESTSTRSAVAATASQVLTYNSKVIEAVFHSSSGGHTENCENVWSSPLPYLRGVPDYDQTSPVYQWVTNFTAHDLSQRVSGVGNVTALLPLSHTPQGRVRKIKVVGDRGQRTISGNTLRSVLGLKSTLFLVTPQFDLLATTGKTASKPVAFQVSGRGFGHGLGMSQWGAFGQAQQGRTYDQILLHYYQGATLSQMQVQ</sequence>
<dbReference type="PANTHER" id="PTHR30032">
    <property type="entry name" value="N-ACETYLMURAMOYL-L-ALANINE AMIDASE-RELATED"/>
    <property type="match status" value="1"/>
</dbReference>
<accession>A0A6J4VZ23</accession>
<dbReference type="GO" id="GO:0030435">
    <property type="term" value="P:sporulation resulting in formation of a cellular spore"/>
    <property type="evidence" value="ECO:0007669"/>
    <property type="project" value="InterPro"/>
</dbReference>
<gene>
    <name evidence="2" type="ORF">AVDCRST_MAG81-4610</name>
</gene>
<name>A0A6J4VZ23_9CYAN</name>
<dbReference type="NCBIfam" id="TIGR02669">
    <property type="entry name" value="SpoIID_LytB"/>
    <property type="match status" value="1"/>
</dbReference>
<dbReference type="InterPro" id="IPR051922">
    <property type="entry name" value="Bact_Sporulation_Assoc"/>
</dbReference>
<protein>
    <submittedName>
        <fullName evidence="2">Stage II sporulation protein D</fullName>
    </submittedName>
</protein>
<feature type="domain" description="Sporulation stage II protein D amidase enhancer LytB N-terminal" evidence="1">
    <location>
        <begin position="122"/>
        <end position="211"/>
    </location>
</feature>
<dbReference type="Pfam" id="PF08486">
    <property type="entry name" value="SpoIID"/>
    <property type="match status" value="1"/>
</dbReference>
<proteinExistence type="predicted"/>